<comment type="subcellular location">
    <subcellularLocation>
        <location evidence="1">Membrane</location>
        <topology evidence="1">Multi-pass membrane protein</topology>
    </subcellularLocation>
</comment>
<keyword evidence="3 6" id="KW-0812">Transmembrane</keyword>
<dbReference type="EMBL" id="JAINVV010000013">
    <property type="protein sequence ID" value="MBY8825750.1"/>
    <property type="molecule type" value="Genomic_DNA"/>
</dbReference>
<sequence length="427" mass="43994">MLPQNGDDFSQTPVPESATVSGWRIALTKLGAVVALPGFVAGAQIGFTYGVARGLIAIAIGGLVLTAIAIATSMVAVRTRLTASLLIQRTFGTIGSRFVNGVLATILLGWFGVTAQLFGASLAQMVTELAGYHVPAWPLIIGGGILMVTTALFGFRGLQRLADVTIPALLIVLVVATWRALGDVSADDLLAVPAGAPPLGTAISAIVGSLATGVVVFPDLARFARRRRDAAVAAFLTFALGMPSVLVLAAIPSTATHQHDLIAILTILGMGVPAFVILVLKAWASNSGNLYSASLGLRTVFPGFGRSTIACVGGSVGVAFALFGISDHFLPLLMLLGITIPALAGIYIADFLTLGDRVPAARRFHWRAFLSWAAGIAVATLTARGVIHLSGVAALDSIATSFLVQAALMRAMAAPTDPSLKVSHGTE</sequence>
<dbReference type="Gene3D" id="1.10.4160.10">
    <property type="entry name" value="Hydantoin permease"/>
    <property type="match status" value="1"/>
</dbReference>
<proteinExistence type="inferred from homology"/>
<evidence type="ECO:0000256" key="1">
    <source>
        <dbReference type="ARBA" id="ARBA00004141"/>
    </source>
</evidence>
<feature type="transmembrane region" description="Helical" evidence="6">
    <location>
        <begin position="261"/>
        <end position="283"/>
    </location>
</feature>
<evidence type="ECO:0000256" key="4">
    <source>
        <dbReference type="ARBA" id="ARBA00022989"/>
    </source>
</evidence>
<feature type="transmembrane region" description="Helical" evidence="6">
    <location>
        <begin position="201"/>
        <end position="220"/>
    </location>
</feature>
<feature type="transmembrane region" description="Helical" evidence="6">
    <location>
        <begin position="98"/>
        <end position="123"/>
    </location>
</feature>
<dbReference type="PANTHER" id="PTHR30569">
    <property type="entry name" value="CYTOSINE TRANSPORTER CODB"/>
    <property type="match status" value="1"/>
</dbReference>
<feature type="transmembrane region" description="Helical" evidence="6">
    <location>
        <begin position="135"/>
        <end position="154"/>
    </location>
</feature>
<feature type="transmembrane region" description="Helical" evidence="6">
    <location>
        <begin position="304"/>
        <end position="323"/>
    </location>
</feature>
<dbReference type="InterPro" id="IPR030191">
    <property type="entry name" value="CodB"/>
</dbReference>
<comment type="caution">
    <text evidence="7">The sequence shown here is derived from an EMBL/GenBank/DDBJ whole genome shotgun (WGS) entry which is preliminary data.</text>
</comment>
<evidence type="ECO:0000313" key="8">
    <source>
        <dbReference type="Proteomes" id="UP000706039"/>
    </source>
</evidence>
<gene>
    <name evidence="7" type="ORF">K7G82_25840</name>
</gene>
<evidence type="ECO:0000256" key="6">
    <source>
        <dbReference type="SAM" id="Phobius"/>
    </source>
</evidence>
<evidence type="ECO:0000256" key="2">
    <source>
        <dbReference type="ARBA" id="ARBA00008974"/>
    </source>
</evidence>
<name>A0ABS7PYN5_9SPHN</name>
<dbReference type="Pfam" id="PF02133">
    <property type="entry name" value="Transp_cyt_pur"/>
    <property type="match status" value="1"/>
</dbReference>
<accession>A0ABS7PYN5</accession>
<feature type="transmembrane region" description="Helical" evidence="6">
    <location>
        <begin position="161"/>
        <end position="181"/>
    </location>
</feature>
<feature type="transmembrane region" description="Helical" evidence="6">
    <location>
        <begin position="364"/>
        <end position="383"/>
    </location>
</feature>
<keyword evidence="5 6" id="KW-0472">Membrane</keyword>
<feature type="transmembrane region" description="Helical" evidence="6">
    <location>
        <begin position="329"/>
        <end position="352"/>
    </location>
</feature>
<reference evidence="7 8" key="1">
    <citation type="submission" date="2021-08" db="EMBL/GenBank/DDBJ databases">
        <authorList>
            <person name="Tuo L."/>
        </authorList>
    </citation>
    <scope>NUCLEOTIDE SEQUENCE [LARGE SCALE GENOMIC DNA]</scope>
    <source>
        <strain evidence="7 8">JCM 31229</strain>
    </source>
</reference>
<dbReference type="PANTHER" id="PTHR30569:SF0">
    <property type="entry name" value="CYTOSINE PERMEASE"/>
    <property type="match status" value="1"/>
</dbReference>
<protein>
    <submittedName>
        <fullName evidence="7">Cytosine permease</fullName>
    </submittedName>
</protein>
<dbReference type="InterPro" id="IPR001248">
    <property type="entry name" value="Pur-cyt_permease"/>
</dbReference>
<feature type="transmembrane region" description="Helical" evidence="6">
    <location>
        <begin position="55"/>
        <end position="77"/>
    </location>
</feature>
<keyword evidence="4 6" id="KW-1133">Transmembrane helix</keyword>
<organism evidence="7 8">
    <name type="scientific">Sphingomonas colocasiae</name>
    <dbReference type="NCBI Taxonomy" id="1848973"/>
    <lineage>
        <taxon>Bacteria</taxon>
        <taxon>Pseudomonadati</taxon>
        <taxon>Pseudomonadota</taxon>
        <taxon>Alphaproteobacteria</taxon>
        <taxon>Sphingomonadales</taxon>
        <taxon>Sphingomonadaceae</taxon>
        <taxon>Sphingomonas</taxon>
    </lineage>
</organism>
<evidence type="ECO:0000256" key="5">
    <source>
        <dbReference type="ARBA" id="ARBA00023136"/>
    </source>
</evidence>
<evidence type="ECO:0000256" key="3">
    <source>
        <dbReference type="ARBA" id="ARBA00022692"/>
    </source>
</evidence>
<feature type="transmembrane region" description="Helical" evidence="6">
    <location>
        <begin position="232"/>
        <end position="255"/>
    </location>
</feature>
<comment type="similarity">
    <text evidence="2">Belongs to the purine-cytosine permease (2.A.39) family.</text>
</comment>
<dbReference type="RefSeq" id="WP_222992853.1">
    <property type="nucleotide sequence ID" value="NZ_JAINVV010000013.1"/>
</dbReference>
<evidence type="ECO:0000313" key="7">
    <source>
        <dbReference type="EMBL" id="MBY8825750.1"/>
    </source>
</evidence>
<keyword evidence="8" id="KW-1185">Reference proteome</keyword>
<dbReference type="Proteomes" id="UP000706039">
    <property type="component" value="Unassembled WGS sequence"/>
</dbReference>